<evidence type="ECO:0000256" key="6">
    <source>
        <dbReference type="ARBA" id="ARBA00022989"/>
    </source>
</evidence>
<dbReference type="RefSeq" id="WP_289963108.1">
    <property type="nucleotide sequence ID" value="NZ_JAUEOZ010000002.1"/>
</dbReference>
<evidence type="ECO:0000256" key="3">
    <source>
        <dbReference type="ARBA" id="ARBA00022448"/>
    </source>
</evidence>
<evidence type="ECO:0000313" key="9">
    <source>
        <dbReference type="EMBL" id="MDN2483055.1"/>
    </source>
</evidence>
<dbReference type="InterPro" id="IPR002781">
    <property type="entry name" value="TM_pro_TauE-like"/>
</dbReference>
<evidence type="ECO:0000256" key="4">
    <source>
        <dbReference type="ARBA" id="ARBA00022475"/>
    </source>
</evidence>
<comment type="caution">
    <text evidence="9">The sequence shown here is derived from an EMBL/GenBank/DDBJ whole genome shotgun (WGS) entry which is preliminary data.</text>
</comment>
<sequence length="241" mass="26572">MTELIIAFTLVLAGFIRGYTGFGFSAIVILVLSAFYPVAEMVPAVLLLDLMVSLPLVAQSWNRTDFKRLTPIFLATIAGVPFGYLMLIQLPDEILKIMVPATILTLAAINHTRSERLTRLSRSPILCGFMSGWSTSAVSAGGTPVVIYMRYSDASIQQQRDSLISYFFITACLVVGISYIINKQWYLMPEHPIAYPFVAVIGLLLGKLAYHLKSISVIHQGAFYLMLSLSGLTLAKAIWTL</sequence>
<evidence type="ECO:0000256" key="5">
    <source>
        <dbReference type="ARBA" id="ARBA00022692"/>
    </source>
</evidence>
<evidence type="ECO:0000256" key="8">
    <source>
        <dbReference type="RuleBase" id="RU363041"/>
    </source>
</evidence>
<evidence type="ECO:0000313" key="10">
    <source>
        <dbReference type="Proteomes" id="UP001169719"/>
    </source>
</evidence>
<accession>A0ABT7Y4T4</accession>
<evidence type="ECO:0000256" key="1">
    <source>
        <dbReference type="ARBA" id="ARBA00004651"/>
    </source>
</evidence>
<keyword evidence="7 8" id="KW-0472">Membrane</keyword>
<organism evidence="9 10">
    <name type="scientific">Vibrio agarivorans</name>
    <dbReference type="NCBI Taxonomy" id="153622"/>
    <lineage>
        <taxon>Bacteria</taxon>
        <taxon>Pseudomonadati</taxon>
        <taxon>Pseudomonadota</taxon>
        <taxon>Gammaproteobacteria</taxon>
        <taxon>Vibrionales</taxon>
        <taxon>Vibrionaceae</taxon>
        <taxon>Vibrio</taxon>
    </lineage>
</organism>
<comment type="subcellular location">
    <subcellularLocation>
        <location evidence="1 8">Cell membrane</location>
        <topology evidence="1 8">Multi-pass membrane protein</topology>
    </subcellularLocation>
</comment>
<dbReference type="EMBL" id="JAUEOZ010000002">
    <property type="protein sequence ID" value="MDN2483055.1"/>
    <property type="molecule type" value="Genomic_DNA"/>
</dbReference>
<feature type="transmembrane region" description="Helical" evidence="8">
    <location>
        <begin position="35"/>
        <end position="57"/>
    </location>
</feature>
<keyword evidence="10" id="KW-1185">Reference proteome</keyword>
<reference evidence="9" key="1">
    <citation type="submission" date="2024-05" db="EMBL/GenBank/DDBJ databases">
        <title>Genome Sequences of Four Agar- Degrading Marine Bacteria.</title>
        <authorList>
            <person name="Phillips E.K."/>
            <person name="Shaffer J.C."/>
            <person name="Henson M.W."/>
            <person name="Temperton B."/>
            <person name="Thrash C.J."/>
            <person name="Martin M.O."/>
        </authorList>
    </citation>
    <scope>NUCLEOTIDE SEQUENCE</scope>
    <source>
        <strain evidence="9">EKP203</strain>
    </source>
</reference>
<dbReference type="InterPro" id="IPR052017">
    <property type="entry name" value="TSUP"/>
</dbReference>
<feature type="transmembrane region" description="Helical" evidence="8">
    <location>
        <begin position="69"/>
        <end position="88"/>
    </location>
</feature>
<comment type="similarity">
    <text evidence="2 8">Belongs to the 4-toluene sulfonate uptake permease (TSUP) (TC 2.A.102) family.</text>
</comment>
<dbReference type="Pfam" id="PF01925">
    <property type="entry name" value="TauE"/>
    <property type="match status" value="1"/>
</dbReference>
<dbReference type="PANTHER" id="PTHR30269:SF37">
    <property type="entry name" value="MEMBRANE TRANSPORTER PROTEIN"/>
    <property type="match status" value="1"/>
</dbReference>
<protein>
    <recommendedName>
        <fullName evidence="8">Probable membrane transporter protein</fullName>
    </recommendedName>
</protein>
<evidence type="ECO:0000256" key="2">
    <source>
        <dbReference type="ARBA" id="ARBA00009142"/>
    </source>
</evidence>
<feature type="transmembrane region" description="Helical" evidence="8">
    <location>
        <begin position="163"/>
        <end position="181"/>
    </location>
</feature>
<gene>
    <name evidence="9" type="ORF">QWJ08_17060</name>
</gene>
<keyword evidence="5 8" id="KW-0812">Transmembrane</keyword>
<keyword evidence="6 8" id="KW-1133">Transmembrane helix</keyword>
<keyword evidence="4 8" id="KW-1003">Cell membrane</keyword>
<feature type="transmembrane region" description="Helical" evidence="8">
    <location>
        <begin position="193"/>
        <end position="210"/>
    </location>
</feature>
<evidence type="ECO:0000256" key="7">
    <source>
        <dbReference type="ARBA" id="ARBA00023136"/>
    </source>
</evidence>
<keyword evidence="3" id="KW-0813">Transport</keyword>
<name>A0ABT7Y4T4_9VIBR</name>
<proteinExistence type="inferred from homology"/>
<dbReference type="Proteomes" id="UP001169719">
    <property type="component" value="Unassembled WGS sequence"/>
</dbReference>
<dbReference type="PANTHER" id="PTHR30269">
    <property type="entry name" value="TRANSMEMBRANE PROTEIN YFCA"/>
    <property type="match status" value="1"/>
</dbReference>
<feature type="transmembrane region" description="Helical" evidence="8">
    <location>
        <begin position="222"/>
        <end position="239"/>
    </location>
</feature>